<reference evidence="2" key="1">
    <citation type="submission" date="2023-10" db="EMBL/GenBank/DDBJ databases">
        <authorList>
            <person name="Chen Y."/>
            <person name="Shah S."/>
            <person name="Dougan E. K."/>
            <person name="Thang M."/>
            <person name="Chan C."/>
        </authorList>
    </citation>
    <scope>NUCLEOTIDE SEQUENCE [LARGE SCALE GENOMIC DNA]</scope>
</reference>
<dbReference type="EMBL" id="CAUYUJ010018749">
    <property type="protein sequence ID" value="CAK0886041.1"/>
    <property type="molecule type" value="Genomic_DNA"/>
</dbReference>
<feature type="compositionally biased region" description="Low complexity" evidence="1">
    <location>
        <begin position="113"/>
        <end position="124"/>
    </location>
</feature>
<name>A0ABN9WKS5_9DINO</name>
<protein>
    <submittedName>
        <fullName evidence="2">Uncharacterized protein</fullName>
    </submittedName>
</protein>
<gene>
    <name evidence="2" type="ORF">PCOR1329_LOCUS67487</name>
</gene>
<dbReference type="Proteomes" id="UP001189429">
    <property type="component" value="Unassembled WGS sequence"/>
</dbReference>
<organism evidence="2 3">
    <name type="scientific">Prorocentrum cordatum</name>
    <dbReference type="NCBI Taxonomy" id="2364126"/>
    <lineage>
        <taxon>Eukaryota</taxon>
        <taxon>Sar</taxon>
        <taxon>Alveolata</taxon>
        <taxon>Dinophyceae</taxon>
        <taxon>Prorocentrales</taxon>
        <taxon>Prorocentraceae</taxon>
        <taxon>Prorocentrum</taxon>
    </lineage>
</organism>
<accession>A0ABN9WKS5</accession>
<evidence type="ECO:0000256" key="1">
    <source>
        <dbReference type="SAM" id="MobiDB-lite"/>
    </source>
</evidence>
<comment type="caution">
    <text evidence="2">The sequence shown here is derived from an EMBL/GenBank/DDBJ whole genome shotgun (WGS) entry which is preliminary data.</text>
</comment>
<keyword evidence="3" id="KW-1185">Reference proteome</keyword>
<evidence type="ECO:0000313" key="2">
    <source>
        <dbReference type="EMBL" id="CAK0886041.1"/>
    </source>
</evidence>
<feature type="region of interest" description="Disordered" evidence="1">
    <location>
        <begin position="105"/>
        <end position="182"/>
    </location>
</feature>
<proteinExistence type="predicted"/>
<evidence type="ECO:0000313" key="3">
    <source>
        <dbReference type="Proteomes" id="UP001189429"/>
    </source>
</evidence>
<sequence>MAAEDARESAPGQEKLAELAETLEEHRGLLLRLDAAREQHEATMHAQSKWIVRQVAVLLRDCALRGGGEAAAGQQQDAAPEVPGLRERRGNLVYPLTVAIPEMSFEEQESAESAESSLRAASPSRPRRAGAGGGAAVALRDADGVGGGAPMRPRLSSRVSFDVSCAESSDAESGSPNRLGPR</sequence>